<protein>
    <submittedName>
        <fullName evidence="2">Uncharacterized protein</fullName>
    </submittedName>
</protein>
<feature type="region of interest" description="Disordered" evidence="1">
    <location>
        <begin position="30"/>
        <end position="55"/>
    </location>
</feature>
<sequence length="116" mass="13023">MVIHQAQPLPPYIIQWHQLTLDMCWNKKAVDPNHHSDHGSIVPEHDESGVPSPSGTNVLGAVEIAKWKLREAIQHLQDDNGRPNPNLDNKRDALVECILKLERGLSSVPVQQDMVD</sequence>
<dbReference type="Proteomes" id="UP000183567">
    <property type="component" value="Unassembled WGS sequence"/>
</dbReference>
<keyword evidence="3" id="KW-1185">Reference proteome</keyword>
<name>A0A1J8PIF1_9AGAM</name>
<dbReference type="AlphaFoldDB" id="A0A1J8PIF1"/>
<evidence type="ECO:0000313" key="3">
    <source>
        <dbReference type="Proteomes" id="UP000183567"/>
    </source>
</evidence>
<evidence type="ECO:0000313" key="2">
    <source>
        <dbReference type="EMBL" id="OJA08359.1"/>
    </source>
</evidence>
<accession>A0A1J8PIF1</accession>
<gene>
    <name evidence="2" type="ORF">AZE42_13747</name>
</gene>
<comment type="caution">
    <text evidence="2">The sequence shown here is derived from an EMBL/GenBank/DDBJ whole genome shotgun (WGS) entry which is preliminary data.</text>
</comment>
<evidence type="ECO:0000256" key="1">
    <source>
        <dbReference type="SAM" id="MobiDB-lite"/>
    </source>
</evidence>
<proteinExistence type="predicted"/>
<organism evidence="2 3">
    <name type="scientific">Rhizopogon vesiculosus</name>
    <dbReference type="NCBI Taxonomy" id="180088"/>
    <lineage>
        <taxon>Eukaryota</taxon>
        <taxon>Fungi</taxon>
        <taxon>Dikarya</taxon>
        <taxon>Basidiomycota</taxon>
        <taxon>Agaricomycotina</taxon>
        <taxon>Agaricomycetes</taxon>
        <taxon>Agaricomycetidae</taxon>
        <taxon>Boletales</taxon>
        <taxon>Suillineae</taxon>
        <taxon>Rhizopogonaceae</taxon>
        <taxon>Rhizopogon</taxon>
    </lineage>
</organism>
<reference evidence="2 3" key="1">
    <citation type="submission" date="2016-03" db="EMBL/GenBank/DDBJ databases">
        <title>Comparative genomics of the ectomycorrhizal sister species Rhizopogon vinicolor and Rhizopogon vesiculosus (Basidiomycota: Boletales) reveals a divergence of the mating type B locus.</title>
        <authorList>
            <person name="Mujic A.B."/>
            <person name="Kuo A."/>
            <person name="Tritt A."/>
            <person name="Lipzen A."/>
            <person name="Chen C."/>
            <person name="Johnson J."/>
            <person name="Sharma A."/>
            <person name="Barry K."/>
            <person name="Grigoriev I.V."/>
            <person name="Spatafora J.W."/>
        </authorList>
    </citation>
    <scope>NUCLEOTIDE SEQUENCE [LARGE SCALE GENOMIC DNA]</scope>
    <source>
        <strain evidence="2 3">AM-OR11-056</strain>
    </source>
</reference>
<feature type="compositionally biased region" description="Basic and acidic residues" evidence="1">
    <location>
        <begin position="30"/>
        <end position="48"/>
    </location>
</feature>
<dbReference type="EMBL" id="LVVM01006315">
    <property type="protein sequence ID" value="OJA08359.1"/>
    <property type="molecule type" value="Genomic_DNA"/>
</dbReference>